<dbReference type="PANTHER" id="PTHR33937:SF2">
    <property type="entry name" value="DINITROGENASE IRON-MOLYBDENUM COFACTOR BIOSYNTHESIS DOMAIN-CONTAINING PROTEIN"/>
    <property type="match status" value="1"/>
</dbReference>
<evidence type="ECO:0000313" key="2">
    <source>
        <dbReference type="EMBL" id="PAV04327.1"/>
    </source>
</evidence>
<evidence type="ECO:0000313" key="3">
    <source>
        <dbReference type="Proteomes" id="UP000217784"/>
    </source>
</evidence>
<accession>A0A2A2H4N8</accession>
<feature type="domain" description="Dinitrogenase iron-molybdenum cofactor biosynthesis" evidence="1">
    <location>
        <begin position="14"/>
        <end position="98"/>
    </location>
</feature>
<evidence type="ECO:0000259" key="1">
    <source>
        <dbReference type="Pfam" id="PF02579"/>
    </source>
</evidence>
<protein>
    <recommendedName>
        <fullName evidence="1">Dinitrogenase iron-molybdenum cofactor biosynthesis domain-containing protein</fullName>
    </recommendedName>
</protein>
<organism evidence="2 3">
    <name type="scientific">Methanobacterium bryantii</name>
    <dbReference type="NCBI Taxonomy" id="2161"/>
    <lineage>
        <taxon>Archaea</taxon>
        <taxon>Methanobacteriati</taxon>
        <taxon>Methanobacteriota</taxon>
        <taxon>Methanomada group</taxon>
        <taxon>Methanobacteria</taxon>
        <taxon>Methanobacteriales</taxon>
        <taxon>Methanobacteriaceae</taxon>
        <taxon>Methanobacterium</taxon>
    </lineage>
</organism>
<reference evidence="2 3" key="1">
    <citation type="journal article" date="2017" name="BMC Genomics">
        <title>Genomic analysis of methanogenic archaea reveals a shift towards energy conservation.</title>
        <authorList>
            <person name="Gilmore S.P."/>
            <person name="Henske J.K."/>
            <person name="Sexton J.A."/>
            <person name="Solomon K.V."/>
            <person name="Seppala S."/>
            <person name="Yoo J.I."/>
            <person name="Huyett L.M."/>
            <person name="Pressman A."/>
            <person name="Cogan J.Z."/>
            <person name="Kivenson V."/>
            <person name="Peng X."/>
            <person name="Tan Y."/>
            <person name="Valentine D.L."/>
            <person name="O'Malley M.A."/>
        </authorList>
    </citation>
    <scope>NUCLEOTIDE SEQUENCE [LARGE SCALE GENOMIC DNA]</scope>
    <source>
        <strain evidence="2 3">M.o.H.</strain>
    </source>
</reference>
<proteinExistence type="predicted"/>
<dbReference type="Gene3D" id="3.30.420.130">
    <property type="entry name" value="Dinitrogenase iron-molybdenum cofactor biosynthesis domain"/>
    <property type="match status" value="1"/>
</dbReference>
<dbReference type="InterPro" id="IPR051840">
    <property type="entry name" value="NifX/NifY_domain"/>
</dbReference>
<name>A0A2A2H4N8_METBR</name>
<dbReference type="RefSeq" id="WP_069584440.1">
    <property type="nucleotide sequence ID" value="NZ_LMVM01000023.1"/>
</dbReference>
<dbReference type="EMBL" id="LMVM01000023">
    <property type="protein sequence ID" value="PAV04327.1"/>
    <property type="molecule type" value="Genomic_DNA"/>
</dbReference>
<sequence length="109" mass="12399">MKIAVATSNGKDVDHFGKAQGFMIYEFDEKNMNFIEKRESPKTKGEKHQWQKSLAAISDCEIVICVQAGLKGKFGLKNAGIQLVEDEGSIEDVLERFVKHYNFMKKPLF</sequence>
<dbReference type="InterPro" id="IPR036105">
    <property type="entry name" value="DiNase_FeMo-co_biosyn_sf"/>
</dbReference>
<keyword evidence="3" id="KW-1185">Reference proteome</keyword>
<dbReference type="PANTHER" id="PTHR33937">
    <property type="entry name" value="IRON-MOLYBDENUM PROTEIN-RELATED-RELATED"/>
    <property type="match status" value="1"/>
</dbReference>
<dbReference type="AlphaFoldDB" id="A0A2A2H4N8"/>
<gene>
    <name evidence="2" type="ORF">ASJ80_05635</name>
</gene>
<dbReference type="InterPro" id="IPR003731">
    <property type="entry name" value="Di-Nase_FeMo-co_biosynth"/>
</dbReference>
<dbReference type="OrthoDB" id="85838at2157"/>
<comment type="caution">
    <text evidence="2">The sequence shown here is derived from an EMBL/GenBank/DDBJ whole genome shotgun (WGS) entry which is preliminary data.</text>
</comment>
<dbReference type="Proteomes" id="UP000217784">
    <property type="component" value="Unassembled WGS sequence"/>
</dbReference>
<dbReference type="SUPFAM" id="SSF53146">
    <property type="entry name" value="Nitrogenase accessory factor-like"/>
    <property type="match status" value="1"/>
</dbReference>
<dbReference type="Pfam" id="PF02579">
    <property type="entry name" value="Nitro_FeMo-Co"/>
    <property type="match status" value="1"/>
</dbReference>
<dbReference type="CDD" id="cd00562">
    <property type="entry name" value="NifX_NifB"/>
    <property type="match status" value="1"/>
</dbReference>